<dbReference type="SUPFAM" id="SSF49562">
    <property type="entry name" value="C2 domain (Calcium/lipid-binding domain, CaLB)"/>
    <property type="match status" value="1"/>
</dbReference>
<dbReference type="GeneID" id="109418644"/>
<evidence type="ECO:0000256" key="1">
    <source>
        <dbReference type="SAM" id="MobiDB-lite"/>
    </source>
</evidence>
<feature type="region of interest" description="Disordered" evidence="1">
    <location>
        <begin position="185"/>
        <end position="218"/>
    </location>
</feature>
<dbReference type="SMART" id="SM00228">
    <property type="entry name" value="PDZ"/>
    <property type="match status" value="1"/>
</dbReference>
<evidence type="ECO:0000259" key="2">
    <source>
        <dbReference type="PROSITE" id="PS50004"/>
    </source>
</evidence>
<protein>
    <recommendedName>
        <fullName evidence="6">PDZ domain-containing protein</fullName>
    </recommendedName>
</protein>
<dbReference type="InterPro" id="IPR000008">
    <property type="entry name" value="C2_dom"/>
</dbReference>
<feature type="domain" description="PDZ" evidence="3">
    <location>
        <begin position="758"/>
        <end position="836"/>
    </location>
</feature>
<feature type="region of interest" description="Disordered" evidence="1">
    <location>
        <begin position="378"/>
        <end position="422"/>
    </location>
</feature>
<dbReference type="PANTHER" id="PTHR46848:SF1">
    <property type="entry name" value="REGULATOR OF G-PROTEIN SIGNALING 3"/>
    <property type="match status" value="1"/>
</dbReference>
<sequence length="901" mass="98936">MLKWTVTKRQEGGTAAAVQRHQQRQSGPTTMHARRSLGALSERNIYSDNITAASKVKARRSLGATMHRHAHIDKENQCVTSTPHPVAAGSRTSASPYSMALRDVSNITPNSTPRRLSTTPQNRKRALAVSPTSAVTSTAKKDTNLPYASTLPTFDIEYSPCAVKNVPFLALRGLGLTDSYFENPGRYFPDEQPPAAKRSKPFIAPAPPPEKPDPGLTPLSSRMSELRFSKISFKRNAEPKTINNNQIFNDDEPSLNSSEMGDITLDKMIDAILESAKKGHPKRSSSVKSKQPKIPSPTYTAADDPASDLYKDTLIEQLPPKLIAQVETTIILEESTHVNEREVKTPEPTKTSKSLRQSLTRFVLASPLDACHLRRQKAVRRKNKADQVEKEPAEKKPCRIGLTLPNGIPSPETPKTTSHSQSKLDQLAQMQTPPETVIVVDSDLPASKSTLKPDLALSTIEEMTPSIRSIDLQGTSTPTGSTDGAFSIEKTRKCLAFSPTLSEDSLEKRRSVASSTTSRCSRSTSAVRGSLDLQLRLEEDANPNKLHVHVIRCKDLQRGPGGSTINAYVKVAVVNPASSGGTDQGFQRTAVHRNSSRPQFDHRFVFELDPGVDPEDTRRVQLAVWHRDRECKRSEFLGCMSFPLKAVKLQEINGSFKMQPQSSLMNPIPPVPDLEENSQASVEETAGVEEPPTYVNVPVNGQLESISLSKKALHQRDADENLFLRFLELNTVQPTADDPFGCNSSASSNPGRTPFTVTKRLTKASDKGFGFSIVWTHPPRVEKVEPGMSAEKAGVLPGDYVVFVGQHNVVTMPELDVLNLIKAQGNTLQLEVFQRPLRPTSNPLDYPRVTLGPEEQPPLKPTFTPVRLSTACSNISIETARRKLNLPQVAFTKEVGKGVLV</sequence>
<dbReference type="Gene3D" id="2.30.42.10">
    <property type="match status" value="1"/>
</dbReference>
<dbReference type="InterPro" id="IPR035892">
    <property type="entry name" value="C2_domain_sf"/>
</dbReference>
<reference evidence="4" key="2">
    <citation type="submission" date="2025-05" db="UniProtKB">
        <authorList>
            <consortium name="EnsemblMetazoa"/>
        </authorList>
    </citation>
    <scope>IDENTIFICATION</scope>
    <source>
        <strain evidence="4">Foshan</strain>
    </source>
</reference>
<evidence type="ECO:0000313" key="4">
    <source>
        <dbReference type="EnsemblMetazoa" id="AALFPA23_019693.P29004"/>
    </source>
</evidence>
<organism evidence="4 5">
    <name type="scientific">Aedes albopictus</name>
    <name type="common">Asian tiger mosquito</name>
    <name type="synonym">Stegomyia albopicta</name>
    <dbReference type="NCBI Taxonomy" id="7160"/>
    <lineage>
        <taxon>Eukaryota</taxon>
        <taxon>Metazoa</taxon>
        <taxon>Ecdysozoa</taxon>
        <taxon>Arthropoda</taxon>
        <taxon>Hexapoda</taxon>
        <taxon>Insecta</taxon>
        <taxon>Pterygota</taxon>
        <taxon>Neoptera</taxon>
        <taxon>Endopterygota</taxon>
        <taxon>Diptera</taxon>
        <taxon>Nematocera</taxon>
        <taxon>Culicoidea</taxon>
        <taxon>Culicidae</taxon>
        <taxon>Culicinae</taxon>
        <taxon>Aedini</taxon>
        <taxon>Aedes</taxon>
        <taxon>Stegomyia</taxon>
    </lineage>
</organism>
<dbReference type="Pfam" id="PF16056">
    <property type="entry name" value="DUF4799"/>
    <property type="match status" value="1"/>
</dbReference>
<dbReference type="SMART" id="SM00239">
    <property type="entry name" value="C2"/>
    <property type="match status" value="1"/>
</dbReference>
<reference evidence="5" key="1">
    <citation type="journal article" date="2015" name="Proc. Natl. Acad. Sci. U.S.A.">
        <title>Genome sequence of the Asian Tiger mosquito, Aedes albopictus, reveals insights into its biology, genetics, and evolution.</title>
        <authorList>
            <person name="Chen X.G."/>
            <person name="Jiang X."/>
            <person name="Gu J."/>
            <person name="Xu M."/>
            <person name="Wu Y."/>
            <person name="Deng Y."/>
            <person name="Zhang C."/>
            <person name="Bonizzoni M."/>
            <person name="Dermauw W."/>
            <person name="Vontas J."/>
            <person name="Armbruster P."/>
            <person name="Huang X."/>
            <person name="Yang Y."/>
            <person name="Zhang H."/>
            <person name="He W."/>
            <person name="Peng H."/>
            <person name="Liu Y."/>
            <person name="Wu K."/>
            <person name="Chen J."/>
            <person name="Lirakis M."/>
            <person name="Topalis P."/>
            <person name="Van Leeuwen T."/>
            <person name="Hall A.B."/>
            <person name="Jiang X."/>
            <person name="Thorpe C."/>
            <person name="Mueller R.L."/>
            <person name="Sun C."/>
            <person name="Waterhouse R.M."/>
            <person name="Yan G."/>
            <person name="Tu Z.J."/>
            <person name="Fang X."/>
            <person name="James A.A."/>
        </authorList>
    </citation>
    <scope>NUCLEOTIDE SEQUENCE [LARGE SCALE GENOMIC DNA]</scope>
    <source>
        <strain evidence="5">Foshan</strain>
    </source>
</reference>
<feature type="compositionally biased region" description="Basic and acidic residues" evidence="1">
    <location>
        <begin position="384"/>
        <end position="397"/>
    </location>
</feature>
<feature type="region of interest" description="Disordered" evidence="1">
    <location>
        <begin position="104"/>
        <end position="135"/>
    </location>
</feature>
<proteinExistence type="predicted"/>
<dbReference type="InterPro" id="IPR036034">
    <property type="entry name" value="PDZ_sf"/>
</dbReference>
<dbReference type="CDD" id="cd00136">
    <property type="entry name" value="PDZ_canonical"/>
    <property type="match status" value="1"/>
</dbReference>
<evidence type="ECO:0008006" key="6">
    <source>
        <dbReference type="Google" id="ProtNLM"/>
    </source>
</evidence>
<dbReference type="RefSeq" id="XP_062698185.1">
    <property type="nucleotide sequence ID" value="XM_062842201.1"/>
</dbReference>
<dbReference type="EnsemblMetazoa" id="AALFPA23_019693.R29004">
    <property type="protein sequence ID" value="AALFPA23_019693.P29004"/>
    <property type="gene ID" value="AALFPA23_019693"/>
</dbReference>
<dbReference type="InterPro" id="IPR032057">
    <property type="entry name" value="DUF4799"/>
</dbReference>
<dbReference type="PROSITE" id="PS50004">
    <property type="entry name" value="C2"/>
    <property type="match status" value="1"/>
</dbReference>
<dbReference type="Pfam" id="PF00595">
    <property type="entry name" value="PDZ"/>
    <property type="match status" value="1"/>
</dbReference>
<dbReference type="Proteomes" id="UP000069940">
    <property type="component" value="Unassembled WGS sequence"/>
</dbReference>
<dbReference type="InterPro" id="IPR001478">
    <property type="entry name" value="PDZ"/>
</dbReference>
<feature type="region of interest" description="Disordered" evidence="1">
    <location>
        <begin position="1"/>
        <end position="32"/>
    </location>
</feature>
<keyword evidence="5" id="KW-1185">Reference proteome</keyword>
<dbReference type="PROSITE" id="PS50106">
    <property type="entry name" value="PDZ"/>
    <property type="match status" value="1"/>
</dbReference>
<dbReference type="CDD" id="cd00030">
    <property type="entry name" value="C2"/>
    <property type="match status" value="1"/>
</dbReference>
<feature type="compositionally biased region" description="Polar residues" evidence="1">
    <location>
        <begin position="105"/>
        <end position="121"/>
    </location>
</feature>
<feature type="region of interest" description="Disordered" evidence="1">
    <location>
        <begin position="276"/>
        <end position="305"/>
    </location>
</feature>
<evidence type="ECO:0000259" key="3">
    <source>
        <dbReference type="PROSITE" id="PS50106"/>
    </source>
</evidence>
<evidence type="ECO:0000313" key="5">
    <source>
        <dbReference type="Proteomes" id="UP000069940"/>
    </source>
</evidence>
<dbReference type="Gene3D" id="2.60.40.150">
    <property type="entry name" value="C2 domain"/>
    <property type="match status" value="1"/>
</dbReference>
<dbReference type="SUPFAM" id="SSF50156">
    <property type="entry name" value="PDZ domain-like"/>
    <property type="match status" value="1"/>
</dbReference>
<dbReference type="PANTHER" id="PTHR46848">
    <property type="entry name" value="REGULATOR OF G-PROTEIN SIGNALING 3"/>
    <property type="match status" value="1"/>
</dbReference>
<feature type="domain" description="C2" evidence="2">
    <location>
        <begin position="527"/>
        <end position="656"/>
    </location>
</feature>
<accession>A0ABM1ZLR7</accession>
<feature type="compositionally biased region" description="Polar residues" evidence="1">
    <location>
        <begin position="413"/>
        <end position="422"/>
    </location>
</feature>
<name>A0ABM1ZLR7_AEDAL</name>
<dbReference type="Pfam" id="PF00168">
    <property type="entry name" value="C2"/>
    <property type="match status" value="1"/>
</dbReference>